<reference evidence="6 7" key="1">
    <citation type="submission" date="2024-03" db="EMBL/GenBank/DDBJ databases">
        <title>Human intestinal bacterial collection.</title>
        <authorList>
            <person name="Pauvert C."/>
            <person name="Hitch T.C.A."/>
            <person name="Clavel T."/>
        </authorList>
    </citation>
    <scope>NUCLEOTIDE SEQUENCE [LARGE SCALE GENOMIC DNA]</scope>
    <source>
        <strain evidence="6 7">CLA-AP-H27</strain>
    </source>
</reference>
<comment type="caution">
    <text evidence="6">The sequence shown here is derived from an EMBL/GenBank/DDBJ whole genome shotgun (WGS) entry which is preliminary data.</text>
</comment>
<organism evidence="6 7">
    <name type="scientific">Ventrimonas faecis</name>
    <dbReference type="NCBI Taxonomy" id="3133170"/>
    <lineage>
        <taxon>Bacteria</taxon>
        <taxon>Bacillati</taxon>
        <taxon>Bacillota</taxon>
        <taxon>Clostridia</taxon>
        <taxon>Lachnospirales</taxon>
        <taxon>Lachnospiraceae</taxon>
        <taxon>Ventrimonas</taxon>
    </lineage>
</organism>
<keyword evidence="2 6" id="KW-0560">Oxidoreductase</keyword>
<dbReference type="EMBL" id="JBBMFJ010000001">
    <property type="protein sequence ID" value="MEQ2561742.1"/>
    <property type="molecule type" value="Genomic_DNA"/>
</dbReference>
<dbReference type="PANTHER" id="PTHR11496">
    <property type="entry name" value="ALCOHOL DEHYDROGENASE"/>
    <property type="match status" value="1"/>
</dbReference>
<accession>A0ABV1HHE4</accession>
<dbReference type="PROSITE" id="PS00913">
    <property type="entry name" value="ADH_IRON_1"/>
    <property type="match status" value="1"/>
</dbReference>
<dbReference type="Pfam" id="PF25137">
    <property type="entry name" value="ADH_Fe_C"/>
    <property type="match status" value="1"/>
</dbReference>
<dbReference type="InterPro" id="IPR001670">
    <property type="entry name" value="ADH_Fe/GldA"/>
</dbReference>
<dbReference type="InterPro" id="IPR056798">
    <property type="entry name" value="ADH_Fe_C"/>
</dbReference>
<evidence type="ECO:0000256" key="3">
    <source>
        <dbReference type="ARBA" id="ARBA00023027"/>
    </source>
</evidence>
<gene>
    <name evidence="6" type="ORF">WMO41_00875</name>
</gene>
<comment type="similarity">
    <text evidence="1">Belongs to the iron-containing alcohol dehydrogenase family.</text>
</comment>
<proteinExistence type="inferred from homology"/>
<feature type="domain" description="Fe-containing alcohol dehydrogenase-like C-terminal" evidence="5">
    <location>
        <begin position="189"/>
        <end position="382"/>
    </location>
</feature>
<keyword evidence="3" id="KW-0520">NAD</keyword>
<dbReference type="InterPro" id="IPR039697">
    <property type="entry name" value="Alcohol_dehydrogenase_Fe"/>
</dbReference>
<dbReference type="Gene3D" id="3.40.50.1970">
    <property type="match status" value="1"/>
</dbReference>
<evidence type="ECO:0000259" key="4">
    <source>
        <dbReference type="Pfam" id="PF00465"/>
    </source>
</evidence>
<dbReference type="SUPFAM" id="SSF56796">
    <property type="entry name" value="Dehydroquinate synthase-like"/>
    <property type="match status" value="1"/>
</dbReference>
<sequence length="384" mass="41528">MKHQLIIPSVLYTGEGSIAESIREVIAKEQAKKVLVFTDKGIIGAGLLDLLLDALKEQETAYEIFSDLRPEPSYEDVEKIRRQAENSEGDLIVAFGGGSVMDAAKLVSILKGSDYSVKDLLADPSLGRKQMKSVAIPTTCGTGSEATCNAIVAVPEEEVKKGIVNTAMIPDYVILDAQVIKKLPKSIVAATGVDALAHVVECYTSKKATPLSNTYALAGAKLIFENIREAYCNPDNMEAKSNMMLGAFYGGVAITGSGTTAVHALSYPLGGKYHIPHGVSNAILFAHVMKMNKEACAVQLAELCDAINPSLFEESIDAKADYVIGQIEDIVKFTEIPTDLYSFGVKKEDLDFLVDSGSKQTRLLVNNRKELTLDDIRSIYLKVL</sequence>
<evidence type="ECO:0000313" key="7">
    <source>
        <dbReference type="Proteomes" id="UP001437460"/>
    </source>
</evidence>
<dbReference type="InterPro" id="IPR018211">
    <property type="entry name" value="ADH_Fe_CS"/>
</dbReference>
<evidence type="ECO:0000256" key="1">
    <source>
        <dbReference type="ARBA" id="ARBA00007358"/>
    </source>
</evidence>
<name>A0ABV1HHE4_9FIRM</name>
<dbReference type="RefSeq" id="WP_349228184.1">
    <property type="nucleotide sequence ID" value="NZ_JBBMFJ010000001.1"/>
</dbReference>
<dbReference type="EC" id="1.1.1.-" evidence="6"/>
<dbReference type="Pfam" id="PF00465">
    <property type="entry name" value="Fe-ADH"/>
    <property type="match status" value="1"/>
</dbReference>
<dbReference type="GO" id="GO:0016491">
    <property type="term" value="F:oxidoreductase activity"/>
    <property type="evidence" value="ECO:0007669"/>
    <property type="project" value="UniProtKB-KW"/>
</dbReference>
<dbReference type="CDD" id="cd08551">
    <property type="entry name" value="Fe-ADH"/>
    <property type="match status" value="1"/>
</dbReference>
<dbReference type="PANTHER" id="PTHR11496:SF102">
    <property type="entry name" value="ALCOHOL DEHYDROGENASE 4"/>
    <property type="match status" value="1"/>
</dbReference>
<evidence type="ECO:0000313" key="6">
    <source>
        <dbReference type="EMBL" id="MEQ2561742.1"/>
    </source>
</evidence>
<evidence type="ECO:0000256" key="2">
    <source>
        <dbReference type="ARBA" id="ARBA00023002"/>
    </source>
</evidence>
<protein>
    <submittedName>
        <fullName evidence="6">Iron-containing alcohol dehydrogenase</fullName>
        <ecNumber evidence="6">1.1.1.-</ecNumber>
    </submittedName>
</protein>
<evidence type="ECO:0000259" key="5">
    <source>
        <dbReference type="Pfam" id="PF25137"/>
    </source>
</evidence>
<dbReference type="Gene3D" id="1.20.1090.10">
    <property type="entry name" value="Dehydroquinate synthase-like - alpha domain"/>
    <property type="match status" value="1"/>
</dbReference>
<dbReference type="Proteomes" id="UP001437460">
    <property type="component" value="Unassembled WGS sequence"/>
</dbReference>
<keyword evidence="7" id="KW-1185">Reference proteome</keyword>
<feature type="domain" description="Alcohol dehydrogenase iron-type/glycerol dehydrogenase GldA" evidence="4">
    <location>
        <begin position="8"/>
        <end position="176"/>
    </location>
</feature>